<keyword evidence="1" id="KW-1133">Transmembrane helix</keyword>
<dbReference type="Proteomes" id="UP001501844">
    <property type="component" value="Unassembled WGS sequence"/>
</dbReference>
<dbReference type="RefSeq" id="WP_345169097.1">
    <property type="nucleotide sequence ID" value="NZ_BAABGX010000003.1"/>
</dbReference>
<protein>
    <recommendedName>
        <fullName evidence="4">Outer membrane protein assembly factor BamB, contains PQQ-like beta-propeller repeat</fullName>
    </recommendedName>
</protein>
<evidence type="ECO:0000313" key="2">
    <source>
        <dbReference type="EMBL" id="GAA4314634.1"/>
    </source>
</evidence>
<sequence length="901" mass="102349">MPKKTIYWLCGLLVLGALGFYGFTKWQETREKVDLWTVVPDDAVFVIETNNAPRFVDHLQQTDLWATVSRMPYVLRLEDQLSLLDTLSSGRIQLKKFLTKKNVLVSMHVLGRSDFDFIYYVPVKTVGEHRYIRTLVENLGRNPEYRQELREYQGFQITDISHNGNKENLSYFSYHNNLIISPSPVLIEEIVRKINRGQLESPAKDYKTTNYLSQKDVYANIFINYQHLPDLLGVFLRKDLQGDVNLISSLCRSSLLGLKLDNNRLFMNGFSVPETVEGSLYSRLKGHAPKTFKMKDFLPSSAAVVLHMGLDKMGALKGGPGKDGPGFVDTLANSFAGELGLCYLESYDTKTATEKVLFAQSSNPAYTSALLNRLQPGRTNGTEERHGKNVIRLLTTRELPEQLFGELFRGFEQVYYTTLSDYILFTDDVQTMRTLLKEVEAGRVWSKSEALQPLLEQTQQEDNVGLYINTANAWNLLMRGMSTEKQTALVRNSSIIKKFNHFSFQFSAKEERFYTSLLLRHQEESSVKAVLASAGFRQEDAFAFKSQLLTSAFLTQYPVDRSDEVVVQDSSLVVYGLGTQTGKQNWTDTLESPLIGQVQQLIYGPDNRLKYLYATPNRIHCVDKNGKDVNSFPFTLGDTLKLQHLTAFDYNKNGDYRLAADDNLGNLYLLDMQGNLQTGWSPMRLDSRLAAPPQHHKVNGRDVIVVVLENGFVYAFTTQGETYPGFPLNLEKNLRSTVYAKPGISFRRSLFTTVTQDGQVITFDLTGEITKREQLLRTDRRSTFELVPEVGGKSFIIARTDPGRVALYSQDLKLLLDRRFVTSSRKVIQYFHFGGDRKLYVITETGPGKAYLYDVQAQPLGQEPINASSPVTVRYHEVQNQYTVFATYKDAVQKIIVQGRD</sequence>
<proteinExistence type="predicted"/>
<keyword evidence="1" id="KW-0812">Transmembrane</keyword>
<evidence type="ECO:0000313" key="3">
    <source>
        <dbReference type="Proteomes" id="UP001501844"/>
    </source>
</evidence>
<keyword evidence="3" id="KW-1185">Reference proteome</keyword>
<dbReference type="EMBL" id="BAABGX010000003">
    <property type="protein sequence ID" value="GAA4314634.1"/>
    <property type="molecule type" value="Genomic_DNA"/>
</dbReference>
<feature type="transmembrane region" description="Helical" evidence="1">
    <location>
        <begin position="6"/>
        <end position="23"/>
    </location>
</feature>
<evidence type="ECO:0008006" key="4">
    <source>
        <dbReference type="Google" id="ProtNLM"/>
    </source>
</evidence>
<comment type="caution">
    <text evidence="2">The sequence shown here is derived from an EMBL/GenBank/DDBJ whole genome shotgun (WGS) entry which is preliminary data.</text>
</comment>
<dbReference type="Gene3D" id="2.130.10.10">
    <property type="entry name" value="YVTN repeat-like/Quinoprotein amine dehydrogenase"/>
    <property type="match status" value="1"/>
</dbReference>
<name>A0ABP8G070_9BACT</name>
<evidence type="ECO:0000256" key="1">
    <source>
        <dbReference type="SAM" id="Phobius"/>
    </source>
</evidence>
<organism evidence="2 3">
    <name type="scientific">Nibribacter koreensis</name>
    <dbReference type="NCBI Taxonomy" id="1084519"/>
    <lineage>
        <taxon>Bacteria</taxon>
        <taxon>Pseudomonadati</taxon>
        <taxon>Bacteroidota</taxon>
        <taxon>Cytophagia</taxon>
        <taxon>Cytophagales</taxon>
        <taxon>Hymenobacteraceae</taxon>
        <taxon>Nibribacter</taxon>
    </lineage>
</organism>
<keyword evidence="1" id="KW-0472">Membrane</keyword>
<gene>
    <name evidence="2" type="ORF">GCM10023183_34910</name>
</gene>
<dbReference type="InterPro" id="IPR015943">
    <property type="entry name" value="WD40/YVTN_repeat-like_dom_sf"/>
</dbReference>
<dbReference type="SUPFAM" id="SSF75011">
    <property type="entry name" value="3-carboxy-cis,cis-mucoante lactonizing enzyme"/>
    <property type="match status" value="1"/>
</dbReference>
<reference evidence="3" key="1">
    <citation type="journal article" date="2019" name="Int. J. Syst. Evol. Microbiol.">
        <title>The Global Catalogue of Microorganisms (GCM) 10K type strain sequencing project: providing services to taxonomists for standard genome sequencing and annotation.</title>
        <authorList>
            <consortium name="The Broad Institute Genomics Platform"/>
            <consortium name="The Broad Institute Genome Sequencing Center for Infectious Disease"/>
            <person name="Wu L."/>
            <person name="Ma J."/>
        </authorList>
    </citation>
    <scope>NUCLEOTIDE SEQUENCE [LARGE SCALE GENOMIC DNA]</scope>
    <source>
        <strain evidence="3">JCM 17917</strain>
    </source>
</reference>
<accession>A0ABP8G070</accession>